<organism evidence="3 4">
    <name type="scientific">Halodesulfurarchaeum formicicum</name>
    <dbReference type="NCBI Taxonomy" id="1873524"/>
    <lineage>
        <taxon>Archaea</taxon>
        <taxon>Methanobacteriati</taxon>
        <taxon>Methanobacteriota</taxon>
        <taxon>Stenosarchaea group</taxon>
        <taxon>Halobacteria</taxon>
        <taxon>Halobacteriales</taxon>
        <taxon>Halobacteriaceae</taxon>
        <taxon>Halodesulfurarchaeum</taxon>
    </lineage>
</organism>
<feature type="compositionally biased region" description="Basic and acidic residues" evidence="1">
    <location>
        <begin position="846"/>
        <end position="865"/>
    </location>
</feature>
<dbReference type="Pfam" id="PF06634">
    <property type="entry name" value="DUF1156"/>
    <property type="match status" value="1"/>
</dbReference>
<dbReference type="SUPFAM" id="SSF53335">
    <property type="entry name" value="S-adenosyl-L-methionine-dependent methyltransferases"/>
    <property type="match status" value="2"/>
</dbReference>
<dbReference type="PATRIC" id="fig|1855411.3.peg.1742"/>
<accession>A0A1D8S6B1</accession>
<feature type="region of interest" description="Disordered" evidence="1">
    <location>
        <begin position="1"/>
        <end position="20"/>
    </location>
</feature>
<feature type="region of interest" description="Disordered" evidence="1">
    <location>
        <begin position="846"/>
        <end position="866"/>
    </location>
</feature>
<dbReference type="InterPro" id="IPR009537">
    <property type="entry name" value="DUF1156"/>
</dbReference>
<gene>
    <name evidence="3" type="ORF">HTSR_1732</name>
</gene>
<sequence length="965" mass="109236">MSKETSTQDNAEKSKRSNLKIQSQLPIRTVGIETKRERKNYSDLPPQNYVHVWWARRPTPATRLAILSSILPEDVDDDTLLQWIGITPNNKPSDQSIADYVRAKEKTVDQRDGLVYEHYGYRKAYKNLPDAEERAKIHEIAKDTWGGELPTVLDATAGGGSIPFESVRYEFPTIANELNPVASVILKSVLEHPRVNGDLSGDIQKWGDEINSKARERLDEYFPQENGEKTLEYLWAHTITCPDCGLEVPLSPNWWLDKGSGSEGVAARPIVSTDSDEVEFQVVELPNQVDTEEFNPTDGSVSYGKGECLRCDVVIDGDEVKQQAQAGEMGYQLYAIHIGHTAESGRGKEGERGFRAPNSADKKAIRKAEEAVQNDPELATLLNEEIPSGNKTSEPRRYGITKWRDMYSERQLLTHFTYWKAFEEVKEEIIEEYDSEVADAILTFLAIASDKSLNYSSRLSSWIKSRASVRSVFERHDFAFKWSFAESNLTAPGLGYDWVLDSIVEVYEELRELSGHSNADVDVYQGDAANLPISDGETEVIVLDPPYYDNVMYAELSDYFYVWLRKYLDDVYPDFFREGVAEKHDEAVANPSKFDDLAGEGQSKSELAKNDYESKMTNIFSEMHRVLDEDGVFSLMFTHKKTEAWDTLTTALIDAGFIVTATHPVSTERPDSLHQAGQNAAESTILLASEKRERQPDSSTLWSDIKRKTQTVARERAQELDESEAEFAKVDVILASFGPTLEVFTENYPVVDDEGNEVTPQTALDEARAAVRDYLIEKYLNEGVRDIDPKSEWYILSWLVFEAQRFPYDEARRLAIGVGEDLDALKKTNRMWRKKSGDVLLRPHRDRVQDVNKDQDNRSGRKPVDPDALSFSTALDKVHAAMHVYDAKGATEAWNWMNDRNFGSDPAFKATLEALLRVLPHDHDDWNIARDLAAGETGDLLDLELDADIFKDDEEEEVQGSLKDF</sequence>
<evidence type="ECO:0000259" key="2">
    <source>
        <dbReference type="Pfam" id="PF06634"/>
    </source>
</evidence>
<proteinExistence type="predicted"/>
<dbReference type="AlphaFoldDB" id="A0A1D8S6B1"/>
<feature type="domain" description="DUF1156" evidence="2">
    <location>
        <begin position="24"/>
        <end position="83"/>
    </location>
</feature>
<protein>
    <recommendedName>
        <fullName evidence="2">DUF1156 domain-containing protein</fullName>
    </recommendedName>
</protein>
<dbReference type="EMBL" id="CP016070">
    <property type="protein sequence ID" value="AOW80902.1"/>
    <property type="molecule type" value="Genomic_DNA"/>
</dbReference>
<dbReference type="InterPro" id="IPR029063">
    <property type="entry name" value="SAM-dependent_MTases_sf"/>
</dbReference>
<dbReference type="GeneID" id="32113887"/>
<dbReference type="KEGG" id="halh:HTSR_1732"/>
<dbReference type="Proteomes" id="UP000185608">
    <property type="component" value="Chromosome"/>
</dbReference>
<dbReference type="Gene3D" id="3.40.50.150">
    <property type="entry name" value="Vaccinia Virus protein VP39"/>
    <property type="match status" value="1"/>
</dbReference>
<name>A0A1D8S6B1_9EURY</name>
<evidence type="ECO:0000313" key="4">
    <source>
        <dbReference type="Proteomes" id="UP000185608"/>
    </source>
</evidence>
<reference evidence="3 4" key="1">
    <citation type="submission" date="2016-06" db="EMBL/GenBank/DDBJ databases">
        <title>Discovery of anaerobic lithoheterotrophic haloarchaeon capable of sulfur respiration by hydrogen and formate.</title>
        <authorList>
            <person name="Sorokin D.Y."/>
            <person name="Kublanov I.V."/>
            <person name="Roman P."/>
            <person name="Sinninghe Damste J.S."/>
            <person name="Golyshin P.N."/>
            <person name="Rojo D."/>
            <person name="Ciordia S."/>
            <person name="Mena Md.C."/>
            <person name="Ferrer M."/>
            <person name="Smedile F."/>
            <person name="Messina E."/>
            <person name="La Cono V."/>
            <person name="Yakimov M.M."/>
        </authorList>
    </citation>
    <scope>NUCLEOTIDE SEQUENCE [LARGE SCALE GENOMIC DNA]</scope>
    <source>
        <strain evidence="3 4">HTSR1</strain>
    </source>
</reference>
<dbReference type="RefSeq" id="WP_083258914.1">
    <property type="nucleotide sequence ID" value="NZ_CP016070.1"/>
</dbReference>
<dbReference type="REBASE" id="161742">
    <property type="entry name" value="M.HspHTSR1ORF1732P"/>
</dbReference>
<evidence type="ECO:0000256" key="1">
    <source>
        <dbReference type="SAM" id="MobiDB-lite"/>
    </source>
</evidence>
<evidence type="ECO:0000313" key="3">
    <source>
        <dbReference type="EMBL" id="AOW80902.1"/>
    </source>
</evidence>